<dbReference type="SUPFAM" id="SSF53448">
    <property type="entry name" value="Nucleotide-diphospho-sugar transferases"/>
    <property type="match status" value="1"/>
</dbReference>
<dbReference type="PANTHER" id="PTHR22916:SF3">
    <property type="entry name" value="UDP-GLCNAC:BETAGAL BETA-1,3-N-ACETYLGLUCOSAMINYLTRANSFERASE-LIKE PROTEIN 1"/>
    <property type="match status" value="1"/>
</dbReference>
<reference evidence="2 3" key="1">
    <citation type="submission" date="2021-04" db="EMBL/GenBank/DDBJ databases">
        <title>Mariniflexile gromovii gen. nov., sp. nov., a gliding bacterium isolated from the sea urchin Strongylocentrotus intermedius.</title>
        <authorList>
            <person name="Ko S."/>
            <person name="Le V."/>
            <person name="Ahn C.-Y."/>
            <person name="Oh H.-M."/>
        </authorList>
    </citation>
    <scope>NUCLEOTIDE SEQUENCE [LARGE SCALE GENOMIC DNA]</scope>
    <source>
        <strain evidence="2 3">KCTC 12570</strain>
    </source>
</reference>
<accession>A0ABS4BST6</accession>
<evidence type="ECO:0000259" key="1">
    <source>
        <dbReference type="Pfam" id="PF00535"/>
    </source>
</evidence>
<comment type="caution">
    <text evidence="2">The sequence shown here is derived from an EMBL/GenBank/DDBJ whole genome shotgun (WGS) entry which is preliminary data.</text>
</comment>
<keyword evidence="3" id="KW-1185">Reference proteome</keyword>
<keyword evidence="2" id="KW-0328">Glycosyltransferase</keyword>
<organism evidence="2 3">
    <name type="scientific">Mariniflexile gromovii</name>
    <dbReference type="NCBI Taxonomy" id="362523"/>
    <lineage>
        <taxon>Bacteria</taxon>
        <taxon>Pseudomonadati</taxon>
        <taxon>Bacteroidota</taxon>
        <taxon>Flavobacteriia</taxon>
        <taxon>Flavobacteriales</taxon>
        <taxon>Flavobacteriaceae</taxon>
        <taxon>Mariniflexile</taxon>
    </lineage>
</organism>
<dbReference type="CDD" id="cd00761">
    <property type="entry name" value="Glyco_tranf_GTA_type"/>
    <property type="match status" value="1"/>
</dbReference>
<dbReference type="EMBL" id="JAGJCB010000005">
    <property type="protein sequence ID" value="MBP0903650.1"/>
    <property type="molecule type" value="Genomic_DNA"/>
</dbReference>
<dbReference type="Proteomes" id="UP000670776">
    <property type="component" value="Unassembled WGS sequence"/>
</dbReference>
<dbReference type="PANTHER" id="PTHR22916">
    <property type="entry name" value="GLYCOSYLTRANSFERASE"/>
    <property type="match status" value="1"/>
</dbReference>
<keyword evidence="2" id="KW-0808">Transferase</keyword>
<protein>
    <submittedName>
        <fullName evidence="2">Glycosyltransferase</fullName>
        <ecNumber evidence="2">2.4.-.-</ecNumber>
    </submittedName>
</protein>
<dbReference type="RefSeq" id="WP_209654077.1">
    <property type="nucleotide sequence ID" value="NZ_JAGJCB010000005.1"/>
</dbReference>
<dbReference type="GO" id="GO:0016757">
    <property type="term" value="F:glycosyltransferase activity"/>
    <property type="evidence" value="ECO:0007669"/>
    <property type="project" value="UniProtKB-KW"/>
</dbReference>
<dbReference type="InterPro" id="IPR029044">
    <property type="entry name" value="Nucleotide-diphossugar_trans"/>
</dbReference>
<feature type="domain" description="Glycosyltransferase 2-like" evidence="1">
    <location>
        <begin position="3"/>
        <end position="167"/>
    </location>
</feature>
<dbReference type="InterPro" id="IPR001173">
    <property type="entry name" value="Glyco_trans_2-like"/>
</dbReference>
<evidence type="ECO:0000313" key="2">
    <source>
        <dbReference type="EMBL" id="MBP0903650.1"/>
    </source>
</evidence>
<name>A0ABS4BST6_9FLAO</name>
<gene>
    <name evidence="2" type="ORF">J8H85_07400</name>
</gene>
<sequence>MLSILIPTYNYDITSLLLEIHKQVTGTNIKFEIICLDDKSEIHVVENKKTVDTLLHTKIIISDENLGRIKARQVLSDEAIYEWLLFLDADVMPKSEKFIEKYVKTLDSNYEAIFGGFAYSSTKPDNKSVLRWKYGKTFEEVDAKKRNTKPHQLIISANFLIKKPIFNKINRKIDRKSYGLDNYFAALLKQQNVNVLHLNNEVYHYGLESSATYLNKLEEAIVTLLWMYNKERIFDHHNKLLTMFVFFKKFKLNYPMALFHRIFNLIMKKNLVSNHPNMFLLQVYKLSYICHKDLHP</sequence>
<dbReference type="Pfam" id="PF00535">
    <property type="entry name" value="Glycos_transf_2"/>
    <property type="match status" value="1"/>
</dbReference>
<dbReference type="Gene3D" id="3.90.550.10">
    <property type="entry name" value="Spore Coat Polysaccharide Biosynthesis Protein SpsA, Chain A"/>
    <property type="match status" value="1"/>
</dbReference>
<evidence type="ECO:0000313" key="3">
    <source>
        <dbReference type="Proteomes" id="UP000670776"/>
    </source>
</evidence>
<dbReference type="EC" id="2.4.-.-" evidence="2"/>
<proteinExistence type="predicted"/>